<dbReference type="AlphaFoldDB" id="A0A2T5UQW1"/>
<gene>
    <name evidence="2" type="ORF">C8N35_11515</name>
</gene>
<evidence type="ECO:0000313" key="2">
    <source>
        <dbReference type="EMBL" id="PTW53895.1"/>
    </source>
</evidence>
<accession>A0A2T5UQW1</accession>
<comment type="caution">
    <text evidence="2">The sequence shown here is derived from an EMBL/GenBank/DDBJ whole genome shotgun (WGS) entry which is preliminary data.</text>
</comment>
<dbReference type="Proteomes" id="UP000244081">
    <property type="component" value="Unassembled WGS sequence"/>
</dbReference>
<name>A0A2T5UQW1_9HYPH</name>
<keyword evidence="1" id="KW-1133">Transmembrane helix</keyword>
<evidence type="ECO:0000313" key="3">
    <source>
        <dbReference type="Proteomes" id="UP000244081"/>
    </source>
</evidence>
<dbReference type="RefSeq" id="WP_146177465.1">
    <property type="nucleotide sequence ID" value="NZ_QAYG01000015.1"/>
</dbReference>
<evidence type="ECO:0000256" key="1">
    <source>
        <dbReference type="SAM" id="Phobius"/>
    </source>
</evidence>
<dbReference type="OrthoDB" id="8482258at2"/>
<organism evidence="2 3">
    <name type="scientific">Breoghania corrubedonensis</name>
    <dbReference type="NCBI Taxonomy" id="665038"/>
    <lineage>
        <taxon>Bacteria</taxon>
        <taxon>Pseudomonadati</taxon>
        <taxon>Pseudomonadota</taxon>
        <taxon>Alphaproteobacteria</taxon>
        <taxon>Hyphomicrobiales</taxon>
        <taxon>Stappiaceae</taxon>
        <taxon>Breoghania</taxon>
    </lineage>
</organism>
<keyword evidence="3" id="KW-1185">Reference proteome</keyword>
<sequence length="323" mass="34919">MFKILSLKNFCFVAGFMVTLAIVDQLFLFKDEIRPTSEVGAPAPKSKDSASLEVSNWLSIKGSADLEKAMRPGGTVTVTSLSTEGTSVMATEAGPPPSFETMSNMELARHFKEATGEDQATIIKVIKARDQRATAVAGEFFPEMVLANEHNAYIRVTRAIAGQAEAVPSELMRSEMAVTAEPTTFAVENTETTNRVGARLFGANFAFEPQETQWAYIPDGEEHTFTWKVTPKSEGNQQITVILENKLIFGDQEVTLPVRQFPKTITVTVDIWTWIGRVAAGADTAASTAKNIGIVIALMGSLLAALGIGGSGVALARWRKTRA</sequence>
<keyword evidence="1" id="KW-0812">Transmembrane</keyword>
<reference evidence="2 3" key="1">
    <citation type="submission" date="2018-04" db="EMBL/GenBank/DDBJ databases">
        <title>Genomic Encyclopedia of Archaeal and Bacterial Type Strains, Phase II (KMG-II): from individual species to whole genera.</title>
        <authorList>
            <person name="Goeker M."/>
        </authorList>
    </citation>
    <scope>NUCLEOTIDE SEQUENCE [LARGE SCALE GENOMIC DNA]</scope>
    <source>
        <strain evidence="2 3">DSM 23382</strain>
    </source>
</reference>
<proteinExistence type="predicted"/>
<dbReference type="EMBL" id="QAYG01000015">
    <property type="protein sequence ID" value="PTW53895.1"/>
    <property type="molecule type" value="Genomic_DNA"/>
</dbReference>
<keyword evidence="1" id="KW-0472">Membrane</keyword>
<feature type="transmembrane region" description="Helical" evidence="1">
    <location>
        <begin position="292"/>
        <end position="316"/>
    </location>
</feature>
<protein>
    <submittedName>
        <fullName evidence="2">Uncharacterized protein</fullName>
    </submittedName>
</protein>